<dbReference type="Pfam" id="PF19484">
    <property type="entry name" value="DUF6020"/>
    <property type="match status" value="1"/>
</dbReference>
<feature type="transmembrane region" description="Helical" evidence="2">
    <location>
        <begin position="549"/>
        <end position="568"/>
    </location>
</feature>
<feature type="transmembrane region" description="Helical" evidence="2">
    <location>
        <begin position="280"/>
        <end position="297"/>
    </location>
</feature>
<evidence type="ECO:0000313" key="5">
    <source>
        <dbReference type="Proteomes" id="UP000345527"/>
    </source>
</evidence>
<name>A0A5J5E3B3_9BIFI</name>
<feature type="transmembrane region" description="Helical" evidence="2">
    <location>
        <begin position="348"/>
        <end position="370"/>
    </location>
</feature>
<feature type="transmembrane region" description="Helical" evidence="2">
    <location>
        <begin position="574"/>
        <end position="599"/>
    </location>
</feature>
<evidence type="ECO:0008006" key="7">
    <source>
        <dbReference type="Google" id="ProtNLM"/>
    </source>
</evidence>
<feature type="transmembrane region" description="Helical" evidence="2">
    <location>
        <begin position="309"/>
        <end position="342"/>
    </location>
</feature>
<keyword evidence="2" id="KW-0812">Transmembrane</keyword>
<dbReference type="AlphaFoldDB" id="A0A5J5E3B3"/>
<feature type="transmembrane region" description="Helical" evidence="2">
    <location>
        <begin position="67"/>
        <end position="85"/>
    </location>
</feature>
<comment type="caution">
    <text evidence="4">The sequence shown here is derived from an EMBL/GenBank/DDBJ whole genome shotgun (WGS) entry which is preliminary data.</text>
</comment>
<evidence type="ECO:0000256" key="1">
    <source>
        <dbReference type="SAM" id="MobiDB-lite"/>
    </source>
</evidence>
<dbReference type="Proteomes" id="UP000374630">
    <property type="component" value="Unassembled WGS sequence"/>
</dbReference>
<keyword evidence="2" id="KW-0472">Membrane</keyword>
<feature type="transmembrane region" description="Helical" evidence="2">
    <location>
        <begin position="224"/>
        <end position="246"/>
    </location>
</feature>
<feature type="transmembrane region" description="Helical" evidence="2">
    <location>
        <begin position="253"/>
        <end position="274"/>
    </location>
</feature>
<proteinExistence type="predicted"/>
<protein>
    <recommendedName>
        <fullName evidence="7">Glycosyltransferase RgtA/B/C/D-like domain-containing protein</fullName>
    </recommendedName>
</protein>
<dbReference type="EMBL" id="RZNZ01000005">
    <property type="protein sequence ID" value="KAA8821129.1"/>
    <property type="molecule type" value="Genomic_DNA"/>
</dbReference>
<accession>A0A5J5E3B3</accession>
<dbReference type="InterPro" id="IPR046062">
    <property type="entry name" value="DUF6020"/>
</dbReference>
<feature type="compositionally biased region" description="Low complexity" evidence="1">
    <location>
        <begin position="111"/>
        <end position="126"/>
    </location>
</feature>
<evidence type="ECO:0000313" key="4">
    <source>
        <dbReference type="EMBL" id="KAA8823640.1"/>
    </source>
</evidence>
<keyword evidence="6" id="KW-1185">Reference proteome</keyword>
<evidence type="ECO:0000256" key="2">
    <source>
        <dbReference type="SAM" id="Phobius"/>
    </source>
</evidence>
<feature type="transmembrane region" description="Helical" evidence="2">
    <location>
        <begin position="27"/>
        <end position="46"/>
    </location>
</feature>
<gene>
    <name evidence="4" type="ORF">EM848_04755</name>
    <name evidence="3" type="ORF">EMO90_04915</name>
</gene>
<dbReference type="RefSeq" id="WP_150353798.1">
    <property type="nucleotide sequence ID" value="NZ_RZNZ01000005.1"/>
</dbReference>
<evidence type="ECO:0000313" key="3">
    <source>
        <dbReference type="EMBL" id="KAA8821129.1"/>
    </source>
</evidence>
<keyword evidence="2" id="KW-1133">Transmembrane helix</keyword>
<feature type="region of interest" description="Disordered" evidence="1">
    <location>
        <begin position="104"/>
        <end position="128"/>
    </location>
</feature>
<organism evidence="4 5">
    <name type="scientific">Bifidobacterium vespertilionis</name>
    <dbReference type="NCBI Taxonomy" id="2562524"/>
    <lineage>
        <taxon>Bacteria</taxon>
        <taxon>Bacillati</taxon>
        <taxon>Actinomycetota</taxon>
        <taxon>Actinomycetes</taxon>
        <taxon>Bifidobacteriales</taxon>
        <taxon>Bifidobacteriaceae</taxon>
        <taxon>Bifidobacterium</taxon>
    </lineage>
</organism>
<dbReference type="Proteomes" id="UP000345527">
    <property type="component" value="Unassembled WGS sequence"/>
</dbReference>
<sequence>MSDNVVATVGAANPRAAAGHIRWFDPAALIVAILGYGIDFAGAIVNNTRLFEDPITDQLIRESAQSGILFSVVVYVAALAAYNWADFSTRSSAAQFARQDAPAAVGTPAGQSESQPAQADSQSAQPPRNPILRALNVCLRARRPITFKASLRKYFLLYWLATLLGWSLWIAVTWPGAMRDDTIAQFMQTSGNIRYYTQHPLLDTIVFGWFWRFGAATGSLMNGLAAYTVAQVLALSLCCAFALCYIRKLGLPFLASLLAVLYYALNYVVVGGVTMMGKDTLHVIAMLPTAVLFVEICRTRGRVLRRWPVATAFILLVALSVASKRTALMILVLAFAFALIVVRGNRKWFFACAMAGLVLAQCVWGPLSVMATDAAVTESRELYGVITQPVGRVQAKNPSAISAHDRELLKGFMDVEGAGDRYNPSRTDETVWSLVPHASTAAKWDAVRAWASIGLKNPADYVMAYAGTTMNWAYTGKGSNFTYPTDADYLFSESYMKQWATFMTHTPQDDRLPAAYRLLGDLMGTSNKADWQRNVAESVRRAADQGNRWMSIGLYVTYVPMILVGYLISRRRWVALGATSLLLLTVASLYASPIVLFWYPASEYFILPLFTALPFCGTEVRPRSS</sequence>
<evidence type="ECO:0000313" key="6">
    <source>
        <dbReference type="Proteomes" id="UP000374630"/>
    </source>
</evidence>
<dbReference type="OrthoDB" id="3223943at2"/>
<dbReference type="EMBL" id="RZOA01000007">
    <property type="protein sequence ID" value="KAA8823640.1"/>
    <property type="molecule type" value="Genomic_DNA"/>
</dbReference>
<reference evidence="5 6" key="1">
    <citation type="journal article" date="2019" name="Syst. Appl. Microbiol.">
        <title>Characterization of Bifidobacterium species in feaces of the Egyptian fruit bat: Description of B. vespertilionis sp. nov. and B. rousetti sp. nov.</title>
        <authorList>
            <person name="Modesto M."/>
            <person name="Satti M."/>
            <person name="Watanabe K."/>
            <person name="Puglisi E."/>
            <person name="Morelli L."/>
            <person name="Huang C.-H."/>
            <person name="Liou J.-S."/>
            <person name="Miyashita M."/>
            <person name="Tamura T."/>
            <person name="Saito S."/>
            <person name="Mori K."/>
            <person name="Huang L."/>
            <person name="Sciavilla P."/>
            <person name="Sandri C."/>
            <person name="Spiezio C."/>
            <person name="Vitali F."/>
            <person name="Cavalieri D."/>
            <person name="Perpetuini G."/>
            <person name="Tofalo R."/>
            <person name="Bonetti A."/>
            <person name="Arita M."/>
            <person name="Mattarelli P."/>
        </authorList>
    </citation>
    <scope>NUCLEOTIDE SEQUENCE [LARGE SCALE GENOMIC DNA]</scope>
    <source>
        <strain evidence="3 6">RST16</strain>
        <strain evidence="4 5">RST8</strain>
    </source>
</reference>
<feature type="transmembrane region" description="Helical" evidence="2">
    <location>
        <begin position="156"/>
        <end position="174"/>
    </location>
</feature>